<dbReference type="OrthoDB" id="9795467at2"/>
<comment type="caution">
    <text evidence="7">The sequence shown here is derived from an EMBL/GenBank/DDBJ whole genome shotgun (WGS) entry which is preliminary data.</text>
</comment>
<evidence type="ECO:0000313" key="8">
    <source>
        <dbReference type="Proteomes" id="UP000070080"/>
    </source>
</evidence>
<dbReference type="InterPro" id="IPR006059">
    <property type="entry name" value="SBP"/>
</dbReference>
<comment type="similarity">
    <text evidence="2">Belongs to the bacterial solute-binding protein 1 family.</text>
</comment>
<dbReference type="RefSeq" id="WP_066714461.1">
    <property type="nucleotide sequence ID" value="NZ_JARFNM010000001.1"/>
</dbReference>
<proteinExistence type="inferred from homology"/>
<evidence type="ECO:0000256" key="5">
    <source>
        <dbReference type="SAM" id="MobiDB-lite"/>
    </source>
</evidence>
<dbReference type="PROSITE" id="PS51257">
    <property type="entry name" value="PROKAR_LIPOPROTEIN"/>
    <property type="match status" value="1"/>
</dbReference>
<dbReference type="STRING" id="1497955.HMPREF1872_01034"/>
<protein>
    <submittedName>
        <fullName evidence="7">ABC transporter, solute-binding protein</fullName>
    </submittedName>
</protein>
<evidence type="ECO:0000256" key="4">
    <source>
        <dbReference type="ARBA" id="ARBA00022729"/>
    </source>
</evidence>
<feature type="signal peptide" evidence="6">
    <location>
        <begin position="1"/>
        <end position="19"/>
    </location>
</feature>
<keyword evidence="3" id="KW-0813">Transport</keyword>
<sequence length="468" mass="51741">MKKILSTMLSVVCAFSLVACSNTTKKTSTDTSKSSKQVSTESKKAAKQADGELTELSFWHSMDGTYAEILKAQVEAFNNGIGKEKKIHVTPVFQEWPGTNALTLAMTSDDIANMPDVIQLYAENVSLIRNYKRTVWAEDMFAKYSDLTKKEDLLNNTVSSYSINGKMIGVPYNISALLMYYNQDLLDKAGIKEVPKNLADLAKAMTALKEKAAVKQALNVQVNQFELENWIATQGKEGTYFGDNESGHAGSLKKFAAAENGSLQAFLKAWQDVIATGAYKPQNESIKEEFANQDSAIVIMTSSRIPAMKKLIGDKFKWNVAPIPTVNTDDKQGAFPSGAGLYILNRDDEKKVEAAWIFNQFMISSEAQSMWLEKTGYVPVNQKVLESDAYKKATSDNPQVTVAFSTLKDSGKNVVSAFVPAQDAVNKLIKETMLKYGQGEMKMEEAFEKLSSGVQKAFDEYYKLNPDA</sequence>
<dbReference type="Gene3D" id="3.40.190.10">
    <property type="entry name" value="Periplasmic binding protein-like II"/>
    <property type="match status" value="2"/>
</dbReference>
<dbReference type="AlphaFoldDB" id="A0A133YAM6"/>
<dbReference type="GO" id="GO:0030313">
    <property type="term" value="C:cell envelope"/>
    <property type="evidence" value="ECO:0007669"/>
    <property type="project" value="UniProtKB-SubCell"/>
</dbReference>
<evidence type="ECO:0000313" key="7">
    <source>
        <dbReference type="EMBL" id="KXB40222.1"/>
    </source>
</evidence>
<evidence type="ECO:0000256" key="3">
    <source>
        <dbReference type="ARBA" id="ARBA00022448"/>
    </source>
</evidence>
<dbReference type="Pfam" id="PF13416">
    <property type="entry name" value="SBP_bac_8"/>
    <property type="match status" value="1"/>
</dbReference>
<keyword evidence="4 6" id="KW-0732">Signal</keyword>
<comment type="subcellular location">
    <subcellularLocation>
        <location evidence="1">Cell envelope</location>
    </subcellularLocation>
</comment>
<dbReference type="EMBL" id="LSCV01000031">
    <property type="protein sequence ID" value="KXB40222.1"/>
    <property type="molecule type" value="Genomic_DNA"/>
</dbReference>
<dbReference type="PANTHER" id="PTHR43649">
    <property type="entry name" value="ARABINOSE-BINDING PROTEIN-RELATED"/>
    <property type="match status" value="1"/>
</dbReference>
<reference evidence="8" key="1">
    <citation type="submission" date="2016-01" db="EMBL/GenBank/DDBJ databases">
        <authorList>
            <person name="Mitreva M."/>
            <person name="Pepin K.H."/>
            <person name="Mihindukulasuriya K.A."/>
            <person name="Fulton R."/>
            <person name="Fronick C."/>
            <person name="O'Laughlin M."/>
            <person name="Miner T."/>
            <person name="Herter B."/>
            <person name="Rosa B.A."/>
            <person name="Cordes M."/>
            <person name="Tomlinson C."/>
            <person name="Wollam A."/>
            <person name="Palsikar V.B."/>
            <person name="Mardis E.R."/>
            <person name="Wilson R.K."/>
        </authorList>
    </citation>
    <scope>NUCLEOTIDE SEQUENCE [LARGE SCALE GENOMIC DNA]</scope>
    <source>
        <strain evidence="8">KA00274</strain>
    </source>
</reference>
<gene>
    <name evidence="7" type="ORF">HMPREF1872_01034</name>
</gene>
<name>A0A133YAM6_9FIRM</name>
<organism evidence="7 8">
    <name type="scientific">Amygdalobacter nucleatus</name>
    <dbReference type="NCBI Taxonomy" id="3029274"/>
    <lineage>
        <taxon>Bacteria</taxon>
        <taxon>Bacillati</taxon>
        <taxon>Bacillota</taxon>
        <taxon>Clostridia</taxon>
        <taxon>Eubacteriales</taxon>
        <taxon>Oscillospiraceae</taxon>
        <taxon>Amygdalobacter</taxon>
    </lineage>
</organism>
<evidence type="ECO:0000256" key="6">
    <source>
        <dbReference type="SAM" id="SignalP"/>
    </source>
</evidence>
<accession>A0A133YAM6</accession>
<feature type="compositionally biased region" description="Low complexity" evidence="5">
    <location>
        <begin position="25"/>
        <end position="40"/>
    </location>
</feature>
<evidence type="ECO:0000256" key="2">
    <source>
        <dbReference type="ARBA" id="ARBA00008520"/>
    </source>
</evidence>
<dbReference type="Proteomes" id="UP000070080">
    <property type="component" value="Unassembled WGS sequence"/>
</dbReference>
<dbReference type="InterPro" id="IPR050490">
    <property type="entry name" value="Bact_solute-bd_prot1"/>
</dbReference>
<feature type="chain" id="PRO_5038336376" evidence="6">
    <location>
        <begin position="20"/>
        <end position="468"/>
    </location>
</feature>
<feature type="region of interest" description="Disordered" evidence="5">
    <location>
        <begin position="25"/>
        <end position="46"/>
    </location>
</feature>
<evidence type="ECO:0000256" key="1">
    <source>
        <dbReference type="ARBA" id="ARBA00004196"/>
    </source>
</evidence>
<dbReference type="PANTHER" id="PTHR43649:SF31">
    <property type="entry name" value="SN-GLYCEROL-3-PHOSPHATE-BINDING PERIPLASMIC PROTEIN UGPB"/>
    <property type="match status" value="1"/>
</dbReference>
<dbReference type="SUPFAM" id="SSF53850">
    <property type="entry name" value="Periplasmic binding protein-like II"/>
    <property type="match status" value="1"/>
</dbReference>
<keyword evidence="8" id="KW-1185">Reference proteome</keyword>